<dbReference type="Pfam" id="PF00462">
    <property type="entry name" value="Glutaredoxin"/>
    <property type="match status" value="1"/>
</dbReference>
<protein>
    <recommendedName>
        <fullName evidence="7">Glutaredoxin domain-containing protein</fullName>
    </recommendedName>
</protein>
<sequence length="179" mass="19849">MHLQGLVQPSCSSRPYAFGLPQSGLLRSAPLRHSSCSQLRRKPSLFTTAHRSVNRQSNRTVSAAGAHGFETGMSPQLRSAVDKMVQEHKIVLFMKGTPQFPQCGFSNTCIQILNTLGAPYETVNILESELLRQGMKEYSQWPTFPQVYIDGEFYGGCDIMIESYTNGELQETVEAAVNS</sequence>
<evidence type="ECO:0000256" key="3">
    <source>
        <dbReference type="ARBA" id="ARBA00022723"/>
    </source>
</evidence>
<dbReference type="EMBL" id="JALJOS010000001">
    <property type="protein sequence ID" value="KAK9845114.1"/>
    <property type="molecule type" value="Genomic_DNA"/>
</dbReference>
<feature type="domain" description="Glutaredoxin" evidence="7">
    <location>
        <begin position="90"/>
        <end position="153"/>
    </location>
</feature>
<dbReference type="AlphaFoldDB" id="A0AAW1SFN8"/>
<dbReference type="PANTHER" id="PTHR10293:SF72">
    <property type="entry name" value="MONOTHIOL GLUTAREDOXIN-S14, CHLOROPLASTIC"/>
    <property type="match status" value="1"/>
</dbReference>
<reference evidence="8 9" key="1">
    <citation type="journal article" date="2024" name="Nat. Commun.">
        <title>Phylogenomics reveals the evolutionary origins of lichenization in chlorophyte algae.</title>
        <authorList>
            <person name="Puginier C."/>
            <person name="Libourel C."/>
            <person name="Otte J."/>
            <person name="Skaloud P."/>
            <person name="Haon M."/>
            <person name="Grisel S."/>
            <person name="Petersen M."/>
            <person name="Berrin J.G."/>
            <person name="Delaux P.M."/>
            <person name="Dal Grande F."/>
            <person name="Keller J."/>
        </authorList>
    </citation>
    <scope>NUCLEOTIDE SEQUENCE [LARGE SCALE GENOMIC DNA]</scope>
    <source>
        <strain evidence="8 9">SAG 2145</strain>
    </source>
</reference>
<evidence type="ECO:0000313" key="8">
    <source>
        <dbReference type="EMBL" id="KAK9845114.1"/>
    </source>
</evidence>
<proteinExistence type="inferred from homology"/>
<dbReference type="GO" id="GO:0046872">
    <property type="term" value="F:metal ion binding"/>
    <property type="evidence" value="ECO:0007669"/>
    <property type="project" value="UniProtKB-KW"/>
</dbReference>
<comment type="similarity">
    <text evidence="1">Belongs to the glutaredoxin family. CGFS subfamily.</text>
</comment>
<dbReference type="PROSITE" id="PS51354">
    <property type="entry name" value="GLUTAREDOXIN_2"/>
    <property type="match status" value="1"/>
</dbReference>
<evidence type="ECO:0000256" key="1">
    <source>
        <dbReference type="ARBA" id="ARBA00008983"/>
    </source>
</evidence>
<keyword evidence="2" id="KW-0001">2Fe-2S</keyword>
<dbReference type="SUPFAM" id="SSF52833">
    <property type="entry name" value="Thioredoxin-like"/>
    <property type="match status" value="1"/>
</dbReference>
<dbReference type="CDD" id="cd03028">
    <property type="entry name" value="GRX_PICOT_like"/>
    <property type="match status" value="1"/>
</dbReference>
<dbReference type="InterPro" id="IPR002109">
    <property type="entry name" value="Glutaredoxin"/>
</dbReference>
<dbReference type="Proteomes" id="UP001438707">
    <property type="component" value="Unassembled WGS sequence"/>
</dbReference>
<keyword evidence="9" id="KW-1185">Reference proteome</keyword>
<dbReference type="GO" id="GO:0051537">
    <property type="term" value="F:2 iron, 2 sulfur cluster binding"/>
    <property type="evidence" value="ECO:0007669"/>
    <property type="project" value="UniProtKB-KW"/>
</dbReference>
<dbReference type="Gene3D" id="3.40.30.10">
    <property type="entry name" value="Glutaredoxin"/>
    <property type="match status" value="1"/>
</dbReference>
<evidence type="ECO:0000256" key="4">
    <source>
        <dbReference type="ARBA" id="ARBA00023004"/>
    </source>
</evidence>
<evidence type="ECO:0000256" key="2">
    <source>
        <dbReference type="ARBA" id="ARBA00022714"/>
    </source>
</evidence>
<keyword evidence="3" id="KW-0479">Metal-binding</keyword>
<dbReference type="FunFam" id="3.40.30.10:FF:000005">
    <property type="entry name" value="Glutaredoxin 5"/>
    <property type="match status" value="1"/>
</dbReference>
<evidence type="ECO:0000256" key="6">
    <source>
        <dbReference type="ARBA" id="ARBA00023284"/>
    </source>
</evidence>
<evidence type="ECO:0000259" key="7">
    <source>
        <dbReference type="Pfam" id="PF00462"/>
    </source>
</evidence>
<gene>
    <name evidence="8" type="ORF">WJX74_010723</name>
</gene>
<comment type="caution">
    <text evidence="8">The sequence shown here is derived from an EMBL/GenBank/DDBJ whole genome shotgun (WGS) entry which is preliminary data.</text>
</comment>
<dbReference type="NCBIfam" id="TIGR00365">
    <property type="entry name" value="Grx4 family monothiol glutaredoxin"/>
    <property type="match status" value="1"/>
</dbReference>
<organism evidence="8 9">
    <name type="scientific">Apatococcus lobatus</name>
    <dbReference type="NCBI Taxonomy" id="904363"/>
    <lineage>
        <taxon>Eukaryota</taxon>
        <taxon>Viridiplantae</taxon>
        <taxon>Chlorophyta</taxon>
        <taxon>core chlorophytes</taxon>
        <taxon>Trebouxiophyceae</taxon>
        <taxon>Chlorellales</taxon>
        <taxon>Chlorellaceae</taxon>
        <taxon>Apatococcus</taxon>
    </lineage>
</organism>
<keyword evidence="6" id="KW-0676">Redox-active center</keyword>
<dbReference type="InterPro" id="IPR033658">
    <property type="entry name" value="GRX_PICOT-like"/>
</dbReference>
<keyword evidence="5" id="KW-0411">Iron-sulfur</keyword>
<accession>A0AAW1SFN8</accession>
<evidence type="ECO:0000256" key="5">
    <source>
        <dbReference type="ARBA" id="ARBA00023014"/>
    </source>
</evidence>
<keyword evidence="4" id="KW-0408">Iron</keyword>
<dbReference type="InterPro" id="IPR004480">
    <property type="entry name" value="Monothiol_GRX-rel"/>
</dbReference>
<dbReference type="InterPro" id="IPR036249">
    <property type="entry name" value="Thioredoxin-like_sf"/>
</dbReference>
<dbReference type="PANTHER" id="PTHR10293">
    <property type="entry name" value="GLUTAREDOXIN FAMILY MEMBER"/>
    <property type="match status" value="1"/>
</dbReference>
<name>A0AAW1SFN8_9CHLO</name>
<evidence type="ECO:0000313" key="9">
    <source>
        <dbReference type="Proteomes" id="UP001438707"/>
    </source>
</evidence>